<organism evidence="4 5">
    <name type="scientific">Turnera subulata</name>
    <dbReference type="NCBI Taxonomy" id="218843"/>
    <lineage>
        <taxon>Eukaryota</taxon>
        <taxon>Viridiplantae</taxon>
        <taxon>Streptophyta</taxon>
        <taxon>Embryophyta</taxon>
        <taxon>Tracheophyta</taxon>
        <taxon>Spermatophyta</taxon>
        <taxon>Magnoliopsida</taxon>
        <taxon>eudicotyledons</taxon>
        <taxon>Gunneridae</taxon>
        <taxon>Pentapetalae</taxon>
        <taxon>rosids</taxon>
        <taxon>fabids</taxon>
        <taxon>Malpighiales</taxon>
        <taxon>Passifloraceae</taxon>
        <taxon>Turnera</taxon>
    </lineage>
</organism>
<proteinExistence type="predicted"/>
<evidence type="ECO:0000256" key="1">
    <source>
        <dbReference type="ARBA" id="ARBA00022801"/>
    </source>
</evidence>
<name>A0A9Q0F5G4_9ROSI</name>
<protein>
    <recommendedName>
        <fullName evidence="6">SGNH domain-containing protein</fullName>
    </recommendedName>
</protein>
<evidence type="ECO:0000313" key="4">
    <source>
        <dbReference type="EMBL" id="KAJ4824227.1"/>
    </source>
</evidence>
<evidence type="ECO:0000256" key="2">
    <source>
        <dbReference type="ARBA" id="ARBA00022963"/>
    </source>
</evidence>
<dbReference type="Proteomes" id="UP001141552">
    <property type="component" value="Unassembled WGS sequence"/>
</dbReference>
<keyword evidence="3" id="KW-0443">Lipid metabolism</keyword>
<dbReference type="PANTHER" id="PTHR46020:SF4">
    <property type="entry name" value="OS04G0650200 PROTEIN"/>
    <property type="match status" value="1"/>
</dbReference>
<keyword evidence="2" id="KW-0442">Lipid degradation</keyword>
<dbReference type="EMBL" id="JAKUCV010007234">
    <property type="protein sequence ID" value="KAJ4824227.1"/>
    <property type="molecule type" value="Genomic_DNA"/>
</dbReference>
<keyword evidence="5" id="KW-1185">Reference proteome</keyword>
<dbReference type="PANTHER" id="PTHR46020">
    <property type="entry name" value="OSJNBB0059K02.9 PROTEIN"/>
    <property type="match status" value="1"/>
</dbReference>
<dbReference type="AlphaFoldDB" id="A0A9Q0F5G4"/>
<sequence>MADRSKKVADEIIRFLKTVSKKGIRKVILNSQGVVFPKSGKVLPALVSLNRWLEDKVKQIAKRKNLTIVTLLVNPILDQGKLSKATCCQAQNPEAQCGDIDPTGKKMYTLCKDPNHALYFNMGHISHAGWKMIYSELVESKILDPLL</sequence>
<evidence type="ECO:0000256" key="3">
    <source>
        <dbReference type="ARBA" id="ARBA00023098"/>
    </source>
</evidence>
<reference evidence="4" key="1">
    <citation type="submission" date="2022-02" db="EMBL/GenBank/DDBJ databases">
        <authorList>
            <person name="Henning P.M."/>
            <person name="McCubbin A.G."/>
            <person name="Shore J.S."/>
        </authorList>
    </citation>
    <scope>NUCLEOTIDE SEQUENCE</scope>
    <source>
        <strain evidence="4">F60SS</strain>
        <tissue evidence="4">Leaves</tissue>
    </source>
</reference>
<evidence type="ECO:0000313" key="5">
    <source>
        <dbReference type="Proteomes" id="UP001141552"/>
    </source>
</evidence>
<reference evidence="4" key="2">
    <citation type="journal article" date="2023" name="Plants (Basel)">
        <title>Annotation of the Turnera subulata (Passifloraceae) Draft Genome Reveals the S-Locus Evolved after the Divergence of Turneroideae from Passifloroideae in a Stepwise Manner.</title>
        <authorList>
            <person name="Henning P.M."/>
            <person name="Roalson E.H."/>
            <person name="Mir W."/>
            <person name="McCubbin A.G."/>
            <person name="Shore J.S."/>
        </authorList>
    </citation>
    <scope>NUCLEOTIDE SEQUENCE</scope>
    <source>
        <strain evidence="4">F60SS</strain>
    </source>
</reference>
<comment type="caution">
    <text evidence="4">The sequence shown here is derived from an EMBL/GenBank/DDBJ whole genome shotgun (WGS) entry which is preliminary data.</text>
</comment>
<evidence type="ECO:0008006" key="6">
    <source>
        <dbReference type="Google" id="ProtNLM"/>
    </source>
</evidence>
<dbReference type="GO" id="GO:0016042">
    <property type="term" value="P:lipid catabolic process"/>
    <property type="evidence" value="ECO:0007669"/>
    <property type="project" value="UniProtKB-KW"/>
</dbReference>
<accession>A0A9Q0F5G4</accession>
<dbReference type="GO" id="GO:0016787">
    <property type="term" value="F:hydrolase activity"/>
    <property type="evidence" value="ECO:0007669"/>
    <property type="project" value="UniProtKB-KW"/>
</dbReference>
<gene>
    <name evidence="4" type="ORF">Tsubulata_022745</name>
</gene>
<dbReference type="OrthoDB" id="1600564at2759"/>
<keyword evidence="1" id="KW-0378">Hydrolase</keyword>